<evidence type="ECO:0000313" key="1">
    <source>
        <dbReference type="EMBL" id="AKK05862.1"/>
    </source>
</evidence>
<dbReference type="KEGG" id="cmv:CMUST_07680"/>
<protein>
    <submittedName>
        <fullName evidence="1">Uncharacterized protein</fullName>
    </submittedName>
</protein>
<dbReference type="STRING" id="571915.CMUST_07680"/>
<dbReference type="PATRIC" id="fig|571915.4.peg.1640"/>
<evidence type="ECO:0000313" key="2">
    <source>
        <dbReference type="Proteomes" id="UP000035199"/>
    </source>
</evidence>
<reference evidence="2" key="2">
    <citation type="submission" date="2015-05" db="EMBL/GenBank/DDBJ databases">
        <title>Complete genome sequence of Corynebacterium mustelae DSM 45274, isolated from various tissues of a male ferret with lethal sepsis.</title>
        <authorList>
            <person name="Ruckert C."/>
            <person name="Albersmeier A."/>
            <person name="Winkler A."/>
            <person name="Tauch A."/>
        </authorList>
    </citation>
    <scope>NUCLEOTIDE SEQUENCE [LARGE SCALE GENOMIC DNA]</scope>
    <source>
        <strain evidence="2">DSM 45274</strain>
    </source>
</reference>
<reference evidence="1 2" key="1">
    <citation type="journal article" date="2015" name="Genome Announc.">
        <title>Complete Genome Sequence of the Type Strain Corynebacterium mustelae DSM 45274, Isolated from Various Tissues of a Male Ferret with Lethal Sepsis.</title>
        <authorList>
            <person name="Ruckert C."/>
            <person name="Eimer J."/>
            <person name="Winkler A."/>
            <person name="Tauch A."/>
        </authorList>
    </citation>
    <scope>NUCLEOTIDE SEQUENCE [LARGE SCALE GENOMIC DNA]</scope>
    <source>
        <strain evidence="1 2">DSM 45274</strain>
    </source>
</reference>
<accession>A0A0G3H413</accession>
<organism evidence="1 2">
    <name type="scientific">Corynebacterium mustelae</name>
    <dbReference type="NCBI Taxonomy" id="571915"/>
    <lineage>
        <taxon>Bacteria</taxon>
        <taxon>Bacillati</taxon>
        <taxon>Actinomycetota</taxon>
        <taxon>Actinomycetes</taxon>
        <taxon>Mycobacteriales</taxon>
        <taxon>Corynebacteriaceae</taxon>
        <taxon>Corynebacterium</taxon>
    </lineage>
</organism>
<sequence length="55" mass="5908">MTSPKPTPLSVVQGVQSPTEIVEKLNVILDQPVNSLSEEAQQLSAAHDVLQQALQ</sequence>
<dbReference type="Proteomes" id="UP000035199">
    <property type="component" value="Chromosome"/>
</dbReference>
<dbReference type="RefSeq" id="WP_158408210.1">
    <property type="nucleotide sequence ID" value="NZ_CP011542.1"/>
</dbReference>
<gene>
    <name evidence="1" type="ORF">CMUST_07680</name>
</gene>
<dbReference type="EMBL" id="CP011542">
    <property type="protein sequence ID" value="AKK05862.1"/>
    <property type="molecule type" value="Genomic_DNA"/>
</dbReference>
<name>A0A0G3H413_9CORY</name>
<keyword evidence="2" id="KW-1185">Reference proteome</keyword>
<proteinExistence type="predicted"/>
<dbReference type="AlphaFoldDB" id="A0A0G3H413"/>